<feature type="domain" description="Sigma-54 factor interaction" evidence="7">
    <location>
        <begin position="181"/>
        <end position="410"/>
    </location>
</feature>
<dbReference type="InterPro" id="IPR025944">
    <property type="entry name" value="Sigma_54_int_dom_CS"/>
</dbReference>
<dbReference type="PANTHER" id="PTHR32071">
    <property type="entry name" value="TRANSCRIPTIONAL REGULATORY PROTEIN"/>
    <property type="match status" value="1"/>
</dbReference>
<evidence type="ECO:0000256" key="1">
    <source>
        <dbReference type="ARBA" id="ARBA00022741"/>
    </source>
</evidence>
<dbReference type="PROSITE" id="PS00688">
    <property type="entry name" value="SIGMA54_INTERACT_3"/>
    <property type="match status" value="1"/>
</dbReference>
<protein>
    <submittedName>
        <fullName evidence="8">Anaerobic nitric oxide reductase transcription regulator NorR</fullName>
    </submittedName>
</protein>
<dbReference type="InterPro" id="IPR009057">
    <property type="entry name" value="Homeodomain-like_sf"/>
</dbReference>
<dbReference type="InterPro" id="IPR027417">
    <property type="entry name" value="P-loop_NTPase"/>
</dbReference>
<evidence type="ECO:0000256" key="6">
    <source>
        <dbReference type="SAM" id="MobiDB-lite"/>
    </source>
</evidence>
<sequence>MNGGSRTSLSPEKTLEIVLESIGELVDYELAVVLMLEGWDKLSVKKTRGPLAGSRLSSYSIALSQRPDLVDLLQVGSPHLFGAEEDHIDTYAEVLDLPQGHSCLASPLMLEGKPIGLLTLDHRSCGVFSSEIVRFIGAISRLIAVALAQAEEAGVLKEEAGRLAEERNRLLGADAEVFKNLAGNSPAWLEVLDSLKLVAATDSPVLLQGETGTGKEEAARLLHRLSARANQPFVAVNCSALPPALAESELFGHEKGSFTGAQALRKGRFELADGGTLFLDEIGDLPSEIQPKLLRAIQEGRFERVGGERSVAVDVRIIAATHKDLSLEVERGDFREDLYYRIAVFPVRLPPLRERGGDAVLIAELFLSRLRSRPGWSGLRFQADALDLIESRSWPGNVRELRNAIERAAILSRGGAIGAQELGAGSSGKREAGESKPAPHHGEPQVFVSATLDEAQRRHILDALERSGGKIYGPGGAAVSLGLKPSTLQSKMKRLGISVSGRK</sequence>
<keyword evidence="5" id="KW-0804">Transcription</keyword>
<evidence type="ECO:0000256" key="2">
    <source>
        <dbReference type="ARBA" id="ARBA00022840"/>
    </source>
</evidence>
<dbReference type="InterPro" id="IPR002078">
    <property type="entry name" value="Sigma_54_int"/>
</dbReference>
<dbReference type="GO" id="GO:0006355">
    <property type="term" value="P:regulation of DNA-templated transcription"/>
    <property type="evidence" value="ECO:0007669"/>
    <property type="project" value="InterPro"/>
</dbReference>
<dbReference type="Pfam" id="PF00158">
    <property type="entry name" value="Sigma54_activat"/>
    <property type="match status" value="1"/>
</dbReference>
<dbReference type="Gene3D" id="3.30.450.40">
    <property type="match status" value="1"/>
</dbReference>
<dbReference type="InterPro" id="IPR058031">
    <property type="entry name" value="AAA_lid_NorR"/>
</dbReference>
<dbReference type="Gene3D" id="1.10.8.60">
    <property type="match status" value="1"/>
</dbReference>
<evidence type="ECO:0000313" key="8">
    <source>
        <dbReference type="EMBL" id="MPL65954.1"/>
    </source>
</evidence>
<dbReference type="Gene3D" id="1.10.10.60">
    <property type="entry name" value="Homeodomain-like"/>
    <property type="match status" value="1"/>
</dbReference>
<dbReference type="GO" id="GO:0005524">
    <property type="term" value="F:ATP binding"/>
    <property type="evidence" value="ECO:0007669"/>
    <property type="project" value="UniProtKB-KW"/>
</dbReference>
<dbReference type="EMBL" id="VSSQ01000030">
    <property type="protein sequence ID" value="MPL65954.1"/>
    <property type="molecule type" value="Genomic_DNA"/>
</dbReference>
<dbReference type="SMART" id="SM00065">
    <property type="entry name" value="GAF"/>
    <property type="match status" value="1"/>
</dbReference>
<evidence type="ECO:0000256" key="5">
    <source>
        <dbReference type="ARBA" id="ARBA00023163"/>
    </source>
</evidence>
<dbReference type="AlphaFoldDB" id="A0A644TGH6"/>
<dbReference type="FunFam" id="3.40.50.300:FF:000006">
    <property type="entry name" value="DNA-binding transcriptional regulator NtrC"/>
    <property type="match status" value="1"/>
</dbReference>
<dbReference type="InterPro" id="IPR003593">
    <property type="entry name" value="AAA+_ATPase"/>
</dbReference>
<dbReference type="GO" id="GO:0003677">
    <property type="term" value="F:DNA binding"/>
    <property type="evidence" value="ECO:0007669"/>
    <property type="project" value="UniProtKB-KW"/>
</dbReference>
<dbReference type="Gene3D" id="3.40.50.300">
    <property type="entry name" value="P-loop containing nucleotide triphosphate hydrolases"/>
    <property type="match status" value="1"/>
</dbReference>
<keyword evidence="2" id="KW-0067">ATP-binding</keyword>
<dbReference type="SMART" id="SM00382">
    <property type="entry name" value="AAA"/>
    <property type="match status" value="1"/>
</dbReference>
<reference evidence="8" key="1">
    <citation type="submission" date="2019-08" db="EMBL/GenBank/DDBJ databases">
        <authorList>
            <person name="Kucharzyk K."/>
            <person name="Murdoch R.W."/>
            <person name="Higgins S."/>
            <person name="Loffler F."/>
        </authorList>
    </citation>
    <scope>NUCLEOTIDE SEQUENCE</scope>
</reference>
<dbReference type="Pfam" id="PF01590">
    <property type="entry name" value="GAF"/>
    <property type="match status" value="1"/>
</dbReference>
<keyword evidence="4" id="KW-0238">DNA-binding</keyword>
<proteinExistence type="predicted"/>
<evidence type="ECO:0000259" key="7">
    <source>
        <dbReference type="PROSITE" id="PS50045"/>
    </source>
</evidence>
<dbReference type="CDD" id="cd00009">
    <property type="entry name" value="AAA"/>
    <property type="match status" value="1"/>
</dbReference>
<accession>A0A644TGH6</accession>
<dbReference type="SUPFAM" id="SSF46689">
    <property type="entry name" value="Homeodomain-like"/>
    <property type="match status" value="1"/>
</dbReference>
<name>A0A644TGH6_9ZZZZ</name>
<dbReference type="SUPFAM" id="SSF55781">
    <property type="entry name" value="GAF domain-like"/>
    <property type="match status" value="1"/>
</dbReference>
<organism evidence="8">
    <name type="scientific">bioreactor metagenome</name>
    <dbReference type="NCBI Taxonomy" id="1076179"/>
    <lineage>
        <taxon>unclassified sequences</taxon>
        <taxon>metagenomes</taxon>
        <taxon>ecological metagenomes</taxon>
    </lineage>
</organism>
<gene>
    <name evidence="8" type="primary">norR_23</name>
    <name evidence="8" type="ORF">SDC9_11619</name>
</gene>
<evidence type="ECO:0000256" key="3">
    <source>
        <dbReference type="ARBA" id="ARBA00023015"/>
    </source>
</evidence>
<keyword evidence="1" id="KW-0547">Nucleotide-binding</keyword>
<feature type="region of interest" description="Disordered" evidence="6">
    <location>
        <begin position="422"/>
        <end position="444"/>
    </location>
</feature>
<dbReference type="Pfam" id="PF25601">
    <property type="entry name" value="AAA_lid_14"/>
    <property type="match status" value="1"/>
</dbReference>
<dbReference type="SUPFAM" id="SSF52540">
    <property type="entry name" value="P-loop containing nucleoside triphosphate hydrolases"/>
    <property type="match status" value="1"/>
</dbReference>
<keyword evidence="3" id="KW-0805">Transcription regulation</keyword>
<comment type="caution">
    <text evidence="8">The sequence shown here is derived from an EMBL/GenBank/DDBJ whole genome shotgun (WGS) entry which is preliminary data.</text>
</comment>
<dbReference type="InterPro" id="IPR003018">
    <property type="entry name" value="GAF"/>
</dbReference>
<dbReference type="InterPro" id="IPR029016">
    <property type="entry name" value="GAF-like_dom_sf"/>
</dbReference>
<dbReference type="PROSITE" id="PS00676">
    <property type="entry name" value="SIGMA54_INTERACT_2"/>
    <property type="match status" value="1"/>
</dbReference>
<dbReference type="PANTHER" id="PTHR32071:SF57">
    <property type="entry name" value="C4-DICARBOXYLATE TRANSPORT TRANSCRIPTIONAL REGULATORY PROTEIN DCTD"/>
    <property type="match status" value="1"/>
</dbReference>
<dbReference type="PROSITE" id="PS50045">
    <property type="entry name" value="SIGMA54_INTERACT_4"/>
    <property type="match status" value="1"/>
</dbReference>
<dbReference type="InterPro" id="IPR025943">
    <property type="entry name" value="Sigma_54_int_dom_ATP-bd_2"/>
</dbReference>
<evidence type="ECO:0000256" key="4">
    <source>
        <dbReference type="ARBA" id="ARBA00023125"/>
    </source>
</evidence>